<reference evidence="3" key="1">
    <citation type="journal article" date="2014" name="Proc. Natl. Acad. Sci. U.S.A.">
        <title>Extensive sampling of basidiomycete genomes demonstrates inadequacy of the white-rot/brown-rot paradigm for wood decay fungi.</title>
        <authorList>
            <person name="Riley R."/>
            <person name="Salamov A.A."/>
            <person name="Brown D.W."/>
            <person name="Nagy L.G."/>
            <person name="Floudas D."/>
            <person name="Held B.W."/>
            <person name="Levasseur A."/>
            <person name="Lombard V."/>
            <person name="Morin E."/>
            <person name="Otillar R."/>
            <person name="Lindquist E.A."/>
            <person name="Sun H."/>
            <person name="LaButti K.M."/>
            <person name="Schmutz J."/>
            <person name="Jabbour D."/>
            <person name="Luo H."/>
            <person name="Baker S.E."/>
            <person name="Pisabarro A.G."/>
            <person name="Walton J.D."/>
            <person name="Blanchette R.A."/>
            <person name="Henrissat B."/>
            <person name="Martin F."/>
            <person name="Cullen D."/>
            <person name="Hibbett D.S."/>
            <person name="Grigoriev I.V."/>
        </authorList>
    </citation>
    <scope>NUCLEOTIDE SEQUENCE [LARGE SCALE GENOMIC DNA]</scope>
    <source>
        <strain evidence="3">FD-172 SS1</strain>
    </source>
</reference>
<dbReference type="EMBL" id="KL198043">
    <property type="protein sequence ID" value="KDQ13511.1"/>
    <property type="molecule type" value="Genomic_DNA"/>
</dbReference>
<gene>
    <name evidence="2" type="ORF">BOTBODRAFT_369648</name>
</gene>
<sequence>MQGRSRSGTLPRRYSMQGWRLSINGQGNSRVAPSVVRNRLRAHAACLYGADGMTVSCRIGGISRVSCVWIGAAAFAGTAAFATTALFAAAFSSAASFAAAFFSTAAFFTATATTPATTTASAAPAAPASTTAATPTAAPTRSPATICWDRRRHYMSRNRRPTMMLVRGVMCPYPGLGNCHCRPRSYHRSDSRPCLGLGASHRRHCRRCRRCRYSYEGAGGGLRRCRGSCAGAGRLRPESSCG</sequence>
<evidence type="ECO:0000313" key="2">
    <source>
        <dbReference type="EMBL" id="KDQ13511.1"/>
    </source>
</evidence>
<name>A0A067MPJ5_BOTB1</name>
<protein>
    <submittedName>
        <fullName evidence="2">Uncharacterized protein</fullName>
    </submittedName>
</protein>
<keyword evidence="1" id="KW-0472">Membrane</keyword>
<feature type="transmembrane region" description="Helical" evidence="1">
    <location>
        <begin position="68"/>
        <end position="91"/>
    </location>
</feature>
<dbReference type="HOGENOM" id="CLU_1147015_0_0_1"/>
<proteinExistence type="predicted"/>
<evidence type="ECO:0000256" key="1">
    <source>
        <dbReference type="SAM" id="Phobius"/>
    </source>
</evidence>
<evidence type="ECO:0000313" key="3">
    <source>
        <dbReference type="Proteomes" id="UP000027195"/>
    </source>
</evidence>
<organism evidence="2 3">
    <name type="scientific">Botryobasidium botryosum (strain FD-172 SS1)</name>
    <dbReference type="NCBI Taxonomy" id="930990"/>
    <lineage>
        <taxon>Eukaryota</taxon>
        <taxon>Fungi</taxon>
        <taxon>Dikarya</taxon>
        <taxon>Basidiomycota</taxon>
        <taxon>Agaricomycotina</taxon>
        <taxon>Agaricomycetes</taxon>
        <taxon>Cantharellales</taxon>
        <taxon>Botryobasidiaceae</taxon>
        <taxon>Botryobasidium</taxon>
    </lineage>
</organism>
<accession>A0A067MPJ5</accession>
<dbReference type="InParanoid" id="A0A067MPJ5"/>
<keyword evidence="1" id="KW-0812">Transmembrane</keyword>
<dbReference type="Proteomes" id="UP000027195">
    <property type="component" value="Unassembled WGS sequence"/>
</dbReference>
<keyword evidence="3" id="KW-1185">Reference proteome</keyword>
<dbReference type="AlphaFoldDB" id="A0A067MPJ5"/>
<keyword evidence="1" id="KW-1133">Transmembrane helix</keyword>